<dbReference type="InterPro" id="IPR052778">
    <property type="entry name" value="Centrosome-WD_assoc"/>
</dbReference>
<dbReference type="AlphaFoldDB" id="A0AAV9IL12"/>
<dbReference type="InterPro" id="IPR015943">
    <property type="entry name" value="WD40/YVTN_repeat-like_dom_sf"/>
</dbReference>
<protein>
    <recommendedName>
        <fullName evidence="3">Translation initiation factor beta propellor-like domain-containing protein</fullName>
    </recommendedName>
</protein>
<dbReference type="GO" id="GO:0005815">
    <property type="term" value="C:microtubule organizing center"/>
    <property type="evidence" value="ECO:0007669"/>
    <property type="project" value="TreeGrafter"/>
</dbReference>
<dbReference type="SUPFAM" id="SSF50978">
    <property type="entry name" value="WD40 repeat-like"/>
    <property type="match status" value="1"/>
</dbReference>
<dbReference type="PANTHER" id="PTHR16220">
    <property type="entry name" value="WD REPEAT PROTEIN 8-RELATED"/>
    <property type="match status" value="1"/>
</dbReference>
<evidence type="ECO:0000313" key="2">
    <source>
        <dbReference type="Proteomes" id="UP001300502"/>
    </source>
</evidence>
<dbReference type="InterPro" id="IPR036322">
    <property type="entry name" value="WD40_repeat_dom_sf"/>
</dbReference>
<accession>A0AAV9IL12</accession>
<evidence type="ECO:0000313" key="1">
    <source>
        <dbReference type="EMBL" id="KAK4528056.1"/>
    </source>
</evidence>
<keyword evidence="2" id="KW-1185">Reference proteome</keyword>
<dbReference type="EMBL" id="JANCYU010000059">
    <property type="protein sequence ID" value="KAK4528056.1"/>
    <property type="molecule type" value="Genomic_DNA"/>
</dbReference>
<evidence type="ECO:0008006" key="3">
    <source>
        <dbReference type="Google" id="ProtNLM"/>
    </source>
</evidence>
<proteinExistence type="predicted"/>
<sequence length="462" mass="52847">MEENRRAFFNLKFAPKMEFSNTLTRKGPTKLSPCGTKIVTVYENRLVIYNTTEIRNLQQCSFRETITSVKWAPNSEYLLLIPQSKTYVLIKQVLSERKAVKIQLYPPGYSDADFCPDSSHIIVVLDFGLAINFFSLTGQYMGKVEYVQVPTIQRNSFSYDGQYYAAVRKKNGCYFVSVVSMENFSTLVTFPVSLPDVAGLSWCPDEYTIAIHSSCLYNQLQVVFPQGNVLFSYQPYTAALGIRDAVWSPTGSLLAIASFDQVVRIVNTTLSKMIAEFEHTDVVYPQPNRSVFVEKQITTTTPNVKRESMRQYAFVSQRNKFSTHFVMETEPVKLKYLSADMTKPNPKQGISQMKWSFDGKYLASCNENTPHVLWIWNVLEMELEAVLICQTTIKTIQWNPYCLQLAFVTGSEYLFLWNSQGAVSVPLPFPEFYPQYCTWPLQEKGPLLLADKSQFCLAMEEE</sequence>
<dbReference type="Gene3D" id="2.130.10.10">
    <property type="entry name" value="YVTN repeat-like/Quinoprotein amine dehydrogenase"/>
    <property type="match status" value="2"/>
</dbReference>
<dbReference type="InterPro" id="IPR001680">
    <property type="entry name" value="WD40_rpt"/>
</dbReference>
<organism evidence="1 2">
    <name type="scientific">Galdieria yellowstonensis</name>
    <dbReference type="NCBI Taxonomy" id="3028027"/>
    <lineage>
        <taxon>Eukaryota</taxon>
        <taxon>Rhodophyta</taxon>
        <taxon>Bangiophyceae</taxon>
        <taxon>Galdieriales</taxon>
        <taxon>Galdieriaceae</taxon>
        <taxon>Galdieria</taxon>
    </lineage>
</organism>
<reference evidence="1 2" key="1">
    <citation type="submission" date="2022-07" db="EMBL/GenBank/DDBJ databases">
        <title>Genome-wide signatures of adaptation to extreme environments.</title>
        <authorList>
            <person name="Cho C.H."/>
            <person name="Yoon H.S."/>
        </authorList>
    </citation>
    <scope>NUCLEOTIDE SEQUENCE [LARGE SCALE GENOMIC DNA]</scope>
    <source>
        <strain evidence="1 2">108.79 E11</strain>
    </source>
</reference>
<dbReference type="PANTHER" id="PTHR16220:SF0">
    <property type="entry name" value="WD REPEAT-CONTAINING PROTEIN WRAP73"/>
    <property type="match status" value="1"/>
</dbReference>
<gene>
    <name evidence="1" type="ORF">GAYE_SCF48G5990</name>
</gene>
<dbReference type="Proteomes" id="UP001300502">
    <property type="component" value="Unassembled WGS sequence"/>
</dbReference>
<comment type="caution">
    <text evidence="1">The sequence shown here is derived from an EMBL/GenBank/DDBJ whole genome shotgun (WGS) entry which is preliminary data.</text>
</comment>
<dbReference type="SMART" id="SM00320">
    <property type="entry name" value="WD40"/>
    <property type="match status" value="3"/>
</dbReference>
<dbReference type="GO" id="GO:1990811">
    <property type="term" value="C:MWP complex"/>
    <property type="evidence" value="ECO:0007669"/>
    <property type="project" value="TreeGrafter"/>
</dbReference>
<dbReference type="Pfam" id="PF00400">
    <property type="entry name" value="WD40"/>
    <property type="match status" value="1"/>
</dbReference>
<name>A0AAV9IL12_9RHOD</name>